<dbReference type="InterPro" id="IPR025164">
    <property type="entry name" value="Toastrack_DUF4097"/>
</dbReference>
<feature type="compositionally biased region" description="Low complexity" evidence="1">
    <location>
        <begin position="234"/>
        <end position="245"/>
    </location>
</feature>
<keyword evidence="5" id="KW-1185">Reference proteome</keyword>
<dbReference type="Gene3D" id="2.160.20.120">
    <property type="match status" value="1"/>
</dbReference>
<feature type="compositionally biased region" description="Polar residues" evidence="1">
    <location>
        <begin position="224"/>
        <end position="233"/>
    </location>
</feature>
<feature type="chain" id="PRO_5045205756" evidence="2">
    <location>
        <begin position="19"/>
        <end position="258"/>
    </location>
</feature>
<gene>
    <name evidence="4" type="ORF">I6N96_05410</name>
</gene>
<dbReference type="PROSITE" id="PS51257">
    <property type="entry name" value="PROKAR_LIPOPROTEIN"/>
    <property type="match status" value="1"/>
</dbReference>
<evidence type="ECO:0000259" key="3">
    <source>
        <dbReference type="Pfam" id="PF13349"/>
    </source>
</evidence>
<keyword evidence="2" id="KW-0732">Signal</keyword>
<dbReference type="EMBL" id="JAEDXU010000002">
    <property type="protein sequence ID" value="MBP1045708.1"/>
    <property type="molecule type" value="Genomic_DNA"/>
</dbReference>
<comment type="caution">
    <text evidence="4">The sequence shown here is derived from an EMBL/GenBank/DDBJ whole genome shotgun (WGS) entry which is preliminary data.</text>
</comment>
<dbReference type="Proteomes" id="UP000673375">
    <property type="component" value="Unassembled WGS sequence"/>
</dbReference>
<evidence type="ECO:0000313" key="4">
    <source>
        <dbReference type="EMBL" id="MBP1045708.1"/>
    </source>
</evidence>
<dbReference type="RefSeq" id="WP_209556495.1">
    <property type="nucleotide sequence ID" value="NZ_JAEDXU010000002.1"/>
</dbReference>
<reference evidence="4 5" key="1">
    <citation type="submission" date="2020-12" db="EMBL/GenBank/DDBJ databases">
        <title>Vagococcus allomyrinae sp. nov. and Enterococcus lavae sp. nov., isolated from the larvae of Allomyrina dichotoma.</title>
        <authorList>
            <person name="Lee S.D."/>
        </authorList>
    </citation>
    <scope>NUCLEOTIDE SEQUENCE [LARGE SCALE GENOMIC DNA]</scope>
    <source>
        <strain evidence="4 5">BWM-S5</strain>
    </source>
</reference>
<dbReference type="Pfam" id="PF13349">
    <property type="entry name" value="DUF4097"/>
    <property type="match status" value="1"/>
</dbReference>
<protein>
    <submittedName>
        <fullName evidence="4">DUF4097 family beta strand repeat protein</fullName>
    </submittedName>
</protein>
<organism evidence="4 5">
    <name type="scientific">Enterococcus larvae</name>
    <dbReference type="NCBI Taxonomy" id="2794352"/>
    <lineage>
        <taxon>Bacteria</taxon>
        <taxon>Bacillati</taxon>
        <taxon>Bacillota</taxon>
        <taxon>Bacilli</taxon>
        <taxon>Lactobacillales</taxon>
        <taxon>Enterococcaceae</taxon>
        <taxon>Enterococcus</taxon>
    </lineage>
</organism>
<name>A0ABS4CGH9_9ENTE</name>
<sequence>MKKIGLMMLGITGCFVLAGCQSWGNSSYEEKQYENTGNVQSLEINDDNMKINVVGVDDDQPLTINYHESEYETYKISEQGNKVSMKKQNRSRGWNIFSFFNWNFDDIELTVEVPKDQLKNLNITTKNGKIVVEGLTVKESRLKTTNGSLLVEDFRATDILKLETTNGKVELSDVQVKEGQIETTNAKINFDQLVIEDSFKAETTNGKIRGTIEGSQKDFEIESKTTNGDNNLENSGTGSKKLKLKTTNGSVRVDFSKD</sequence>
<evidence type="ECO:0000313" key="5">
    <source>
        <dbReference type="Proteomes" id="UP000673375"/>
    </source>
</evidence>
<proteinExistence type="predicted"/>
<accession>A0ABS4CGH9</accession>
<feature type="signal peptide" evidence="2">
    <location>
        <begin position="1"/>
        <end position="18"/>
    </location>
</feature>
<evidence type="ECO:0000256" key="2">
    <source>
        <dbReference type="SAM" id="SignalP"/>
    </source>
</evidence>
<feature type="domain" description="DUF4097" evidence="3">
    <location>
        <begin position="40"/>
        <end position="255"/>
    </location>
</feature>
<evidence type="ECO:0000256" key="1">
    <source>
        <dbReference type="SAM" id="MobiDB-lite"/>
    </source>
</evidence>
<feature type="region of interest" description="Disordered" evidence="1">
    <location>
        <begin position="221"/>
        <end position="245"/>
    </location>
</feature>